<proteinExistence type="predicted"/>
<evidence type="ECO:0000313" key="2">
    <source>
        <dbReference type="Proteomes" id="UP000077066"/>
    </source>
</evidence>
<dbReference type="AlphaFoldDB" id="A0A166CV93"/>
<dbReference type="PATRIC" id="fig|55758.3.peg.416"/>
<comment type="caution">
    <text evidence="1">The sequence shown here is derived from an EMBL/GenBank/DDBJ whole genome shotgun (WGS) entry which is preliminary data.</text>
</comment>
<protein>
    <submittedName>
        <fullName evidence="1">Uncharacterized protein</fullName>
    </submittedName>
</protein>
<evidence type="ECO:0000313" key="1">
    <source>
        <dbReference type="EMBL" id="KZX17057.1"/>
    </source>
</evidence>
<dbReference type="RefSeq" id="WP_211261688.1">
    <property type="nucleotide sequence ID" value="NZ_LWMT01000047.1"/>
</dbReference>
<dbReference type="OrthoDB" id="75222at2157"/>
<dbReference type="EMBL" id="LWMT01000047">
    <property type="protein sequence ID" value="KZX17057.1"/>
    <property type="molecule type" value="Genomic_DNA"/>
</dbReference>
<reference evidence="1 2" key="1">
    <citation type="submission" date="2016-04" db="EMBL/GenBank/DDBJ databases">
        <title>Genome sequence of Methanobrevibacter filiformis DSM 11501.</title>
        <authorList>
            <person name="Poehlein A."/>
            <person name="Seedorf H."/>
            <person name="Daniel R."/>
        </authorList>
    </citation>
    <scope>NUCLEOTIDE SEQUENCE [LARGE SCALE GENOMIC DNA]</scope>
    <source>
        <strain evidence="1 2">DSM 11501</strain>
    </source>
</reference>
<organism evidence="1 2">
    <name type="scientific">Methanobrevibacter filiformis</name>
    <dbReference type="NCBI Taxonomy" id="55758"/>
    <lineage>
        <taxon>Archaea</taxon>
        <taxon>Methanobacteriati</taxon>
        <taxon>Methanobacteriota</taxon>
        <taxon>Methanomada group</taxon>
        <taxon>Methanobacteria</taxon>
        <taxon>Methanobacteriales</taxon>
        <taxon>Methanobacteriaceae</taxon>
        <taxon>Methanobrevibacter</taxon>
    </lineage>
</organism>
<name>A0A166CV93_9EURY</name>
<dbReference type="Proteomes" id="UP000077066">
    <property type="component" value="Unassembled WGS sequence"/>
</dbReference>
<gene>
    <name evidence="1" type="ORF">MBFIL_03740</name>
</gene>
<accession>A0A166CV93</accession>
<keyword evidence="2" id="KW-1185">Reference proteome</keyword>
<sequence>MVINQLETNLQAITTTIAYLEKNGCDDEVFLGDLRKERDRILKDLNVMK</sequence>